<feature type="transmembrane region" description="Helical" evidence="1">
    <location>
        <begin position="170"/>
        <end position="192"/>
    </location>
</feature>
<keyword evidence="3" id="KW-1185">Reference proteome</keyword>
<keyword evidence="1" id="KW-0472">Membrane</keyword>
<dbReference type="AlphaFoldDB" id="A0AB34FFW9"/>
<name>A0AB34FFW9_9HYPO</name>
<feature type="transmembrane region" description="Helical" evidence="1">
    <location>
        <begin position="213"/>
        <end position="230"/>
    </location>
</feature>
<feature type="transmembrane region" description="Helical" evidence="1">
    <location>
        <begin position="125"/>
        <end position="150"/>
    </location>
</feature>
<keyword evidence="1" id="KW-0812">Transmembrane</keyword>
<protein>
    <submittedName>
        <fullName evidence="2">AtmA protein</fullName>
    </submittedName>
</protein>
<evidence type="ECO:0000313" key="2">
    <source>
        <dbReference type="EMBL" id="KAJ6437306.1"/>
    </source>
</evidence>
<gene>
    <name evidence="2" type="ORF">O9K51_10280</name>
</gene>
<evidence type="ECO:0000313" key="3">
    <source>
        <dbReference type="Proteomes" id="UP001163105"/>
    </source>
</evidence>
<reference evidence="2" key="1">
    <citation type="submission" date="2023-01" db="EMBL/GenBank/DDBJ databases">
        <title>The growth and conidiation of Purpureocillium lavendulum are regulated by nitrogen source and histone H3K14 acetylation.</title>
        <authorList>
            <person name="Tang P."/>
            <person name="Han J."/>
            <person name="Zhang C."/>
            <person name="Tang P."/>
            <person name="Qi F."/>
            <person name="Zhang K."/>
            <person name="Liang L."/>
        </authorList>
    </citation>
    <scope>NUCLEOTIDE SEQUENCE</scope>
    <source>
        <strain evidence="2">YMF1.00683</strain>
    </source>
</reference>
<accession>A0AB34FFW9</accession>
<feature type="transmembrane region" description="Helical" evidence="1">
    <location>
        <begin position="93"/>
        <end position="113"/>
    </location>
</feature>
<dbReference type="Proteomes" id="UP001163105">
    <property type="component" value="Unassembled WGS sequence"/>
</dbReference>
<sequence>MALKRNVFIILLFTMAAKLVLPLLSASVFYAIFYFALVNGLRDLGDECVANKTLPGTDFPLRTVYTGIGKVDELLTLLTTFFWPVTDGFHPALLLHSIAFSGTFCSAWVLVTLESWRKGNRGTILAVPSIFGLAAQCLTFAFATPLYCAIHVRSATASKPTAQNLRIPNAVLRALPFAFVLGMLVPSQLMLLPLSERVTPDLKQIFIAVWQPWPAYVAILLALVHTLFASPERNEASPESVASGRRSLRYAYAFAFANTAVPHIVCLTISLATVFAPTIIDEKYRSSLHPLSVFHTPLPWTSPVVQVATVGQGVHGFLRWDYVIGTTGVLVWAVSLYRSAHRFVYGRVDNTGLLTKTALLAVLAGPVGAAVELMWERDELVSHAGNVKSETRKS</sequence>
<feature type="transmembrane region" description="Helical" evidence="1">
    <location>
        <begin position="250"/>
        <end position="276"/>
    </location>
</feature>
<comment type="caution">
    <text evidence="2">The sequence shown here is derived from an EMBL/GenBank/DDBJ whole genome shotgun (WGS) entry which is preliminary data.</text>
</comment>
<proteinExistence type="predicted"/>
<organism evidence="2 3">
    <name type="scientific">Purpureocillium lavendulum</name>
    <dbReference type="NCBI Taxonomy" id="1247861"/>
    <lineage>
        <taxon>Eukaryota</taxon>
        <taxon>Fungi</taxon>
        <taxon>Dikarya</taxon>
        <taxon>Ascomycota</taxon>
        <taxon>Pezizomycotina</taxon>
        <taxon>Sordariomycetes</taxon>
        <taxon>Hypocreomycetidae</taxon>
        <taxon>Hypocreales</taxon>
        <taxon>Ophiocordycipitaceae</taxon>
        <taxon>Purpureocillium</taxon>
    </lineage>
</organism>
<evidence type="ECO:0000256" key="1">
    <source>
        <dbReference type="SAM" id="Phobius"/>
    </source>
</evidence>
<feature type="transmembrane region" description="Helical" evidence="1">
    <location>
        <begin position="7"/>
        <end position="37"/>
    </location>
</feature>
<keyword evidence="1" id="KW-1133">Transmembrane helix</keyword>
<dbReference type="EMBL" id="JAQHRD010000013">
    <property type="protein sequence ID" value="KAJ6437306.1"/>
    <property type="molecule type" value="Genomic_DNA"/>
</dbReference>